<evidence type="ECO:0000313" key="3">
    <source>
        <dbReference type="Proteomes" id="UP001221142"/>
    </source>
</evidence>
<sequence>MFLVSSVPLFLHILYRVQCRLARLEDPMNSKPLLQKVPLSLAVFTARPRPPSSGPEHPRLPQMFAVLPTSSETIHVRRHILIHIS</sequence>
<keyword evidence="1" id="KW-0732">Signal</keyword>
<gene>
    <name evidence="2" type="ORF">FB45DRAFT_919021</name>
</gene>
<protein>
    <recommendedName>
        <fullName evidence="4">Secreted protein</fullName>
    </recommendedName>
</protein>
<dbReference type="Proteomes" id="UP001221142">
    <property type="component" value="Unassembled WGS sequence"/>
</dbReference>
<accession>A0AAD7BRI9</accession>
<dbReference type="AlphaFoldDB" id="A0AAD7BRI9"/>
<evidence type="ECO:0000313" key="2">
    <source>
        <dbReference type="EMBL" id="KAJ7628692.1"/>
    </source>
</evidence>
<evidence type="ECO:0000256" key="1">
    <source>
        <dbReference type="SAM" id="SignalP"/>
    </source>
</evidence>
<reference evidence="2" key="1">
    <citation type="submission" date="2023-03" db="EMBL/GenBank/DDBJ databases">
        <title>Massive genome expansion in bonnet fungi (Mycena s.s.) driven by repeated elements and novel gene families across ecological guilds.</title>
        <authorList>
            <consortium name="Lawrence Berkeley National Laboratory"/>
            <person name="Harder C.B."/>
            <person name="Miyauchi S."/>
            <person name="Viragh M."/>
            <person name="Kuo A."/>
            <person name="Thoen E."/>
            <person name="Andreopoulos B."/>
            <person name="Lu D."/>
            <person name="Skrede I."/>
            <person name="Drula E."/>
            <person name="Henrissat B."/>
            <person name="Morin E."/>
            <person name="Kohler A."/>
            <person name="Barry K."/>
            <person name="LaButti K."/>
            <person name="Morin E."/>
            <person name="Salamov A."/>
            <person name="Lipzen A."/>
            <person name="Mereny Z."/>
            <person name="Hegedus B."/>
            <person name="Baldrian P."/>
            <person name="Stursova M."/>
            <person name="Weitz H."/>
            <person name="Taylor A."/>
            <person name="Grigoriev I.V."/>
            <person name="Nagy L.G."/>
            <person name="Martin F."/>
            <person name="Kauserud H."/>
        </authorList>
    </citation>
    <scope>NUCLEOTIDE SEQUENCE</scope>
    <source>
        <strain evidence="2">9284</strain>
    </source>
</reference>
<evidence type="ECO:0008006" key="4">
    <source>
        <dbReference type="Google" id="ProtNLM"/>
    </source>
</evidence>
<comment type="caution">
    <text evidence="2">The sequence shown here is derived from an EMBL/GenBank/DDBJ whole genome shotgun (WGS) entry which is preliminary data.</text>
</comment>
<organism evidence="2 3">
    <name type="scientific">Roridomyces roridus</name>
    <dbReference type="NCBI Taxonomy" id="1738132"/>
    <lineage>
        <taxon>Eukaryota</taxon>
        <taxon>Fungi</taxon>
        <taxon>Dikarya</taxon>
        <taxon>Basidiomycota</taxon>
        <taxon>Agaricomycotina</taxon>
        <taxon>Agaricomycetes</taxon>
        <taxon>Agaricomycetidae</taxon>
        <taxon>Agaricales</taxon>
        <taxon>Marasmiineae</taxon>
        <taxon>Mycenaceae</taxon>
        <taxon>Roridomyces</taxon>
    </lineage>
</organism>
<feature type="chain" id="PRO_5041922022" description="Secreted protein" evidence="1">
    <location>
        <begin position="20"/>
        <end position="85"/>
    </location>
</feature>
<name>A0AAD7BRI9_9AGAR</name>
<keyword evidence="3" id="KW-1185">Reference proteome</keyword>
<feature type="signal peptide" evidence="1">
    <location>
        <begin position="1"/>
        <end position="19"/>
    </location>
</feature>
<dbReference type="EMBL" id="JARKIF010000010">
    <property type="protein sequence ID" value="KAJ7628692.1"/>
    <property type="molecule type" value="Genomic_DNA"/>
</dbReference>
<proteinExistence type="predicted"/>